<protein>
    <submittedName>
        <fullName evidence="2">Uncharacterized protein</fullName>
    </submittedName>
</protein>
<organism evidence="2 3">
    <name type="scientific">Streptomyces siamensis</name>
    <dbReference type="NCBI Taxonomy" id="1274986"/>
    <lineage>
        <taxon>Bacteria</taxon>
        <taxon>Bacillati</taxon>
        <taxon>Actinomycetota</taxon>
        <taxon>Actinomycetes</taxon>
        <taxon>Kitasatosporales</taxon>
        <taxon>Streptomycetaceae</taxon>
        <taxon>Streptomyces</taxon>
    </lineage>
</organism>
<comment type="caution">
    <text evidence="2">The sequence shown here is derived from an EMBL/GenBank/DDBJ whole genome shotgun (WGS) entry which is preliminary data.</text>
</comment>
<evidence type="ECO:0000313" key="2">
    <source>
        <dbReference type="EMBL" id="GAA4999698.1"/>
    </source>
</evidence>
<reference evidence="3" key="1">
    <citation type="journal article" date="2019" name="Int. J. Syst. Evol. Microbiol.">
        <title>The Global Catalogue of Microorganisms (GCM) 10K type strain sequencing project: providing services to taxonomists for standard genome sequencing and annotation.</title>
        <authorList>
            <consortium name="The Broad Institute Genomics Platform"/>
            <consortium name="The Broad Institute Genome Sequencing Center for Infectious Disease"/>
            <person name="Wu L."/>
            <person name="Ma J."/>
        </authorList>
    </citation>
    <scope>NUCLEOTIDE SEQUENCE [LARGE SCALE GENOMIC DNA]</scope>
    <source>
        <strain evidence="3">JCM 18409</strain>
    </source>
</reference>
<accession>A0ABP9IJH9</accession>
<gene>
    <name evidence="2" type="ORF">GCM10023335_12880</name>
</gene>
<feature type="region of interest" description="Disordered" evidence="1">
    <location>
        <begin position="155"/>
        <end position="190"/>
    </location>
</feature>
<name>A0ABP9IJH9_9ACTN</name>
<evidence type="ECO:0000313" key="3">
    <source>
        <dbReference type="Proteomes" id="UP001501759"/>
    </source>
</evidence>
<evidence type="ECO:0000256" key="1">
    <source>
        <dbReference type="SAM" id="MobiDB-lite"/>
    </source>
</evidence>
<sequence>MPAVEPVPVVRGAVSVERDTDLDAEFPEHVEMPGVQLDAIRVNAEIEFRDLAESACEFRTDVSHANGSHEKRFAAVKDHGNGREFLLVGILRESPGDNPERFLGNKGGSPFPALVRMLVDITVITGEVASTVDLENQLLKLHLVKGSADSGLLVPRTPRSFKPVDASGARGRAHRAASAPPDAPVRSLWG</sequence>
<dbReference type="EMBL" id="BAABKB010000002">
    <property type="protein sequence ID" value="GAA4999698.1"/>
    <property type="molecule type" value="Genomic_DNA"/>
</dbReference>
<proteinExistence type="predicted"/>
<keyword evidence="3" id="KW-1185">Reference proteome</keyword>
<dbReference type="Proteomes" id="UP001501759">
    <property type="component" value="Unassembled WGS sequence"/>
</dbReference>